<dbReference type="GO" id="GO:0005886">
    <property type="term" value="C:plasma membrane"/>
    <property type="evidence" value="ECO:0007669"/>
    <property type="project" value="TreeGrafter"/>
</dbReference>
<dbReference type="RefSeq" id="XP_032807179.1">
    <property type="nucleotide sequence ID" value="XM_032951288.1"/>
</dbReference>
<proteinExistence type="inferred from homology"/>
<protein>
    <submittedName>
        <fullName evidence="8">Melanocyte protein PMEL-like</fullName>
    </submittedName>
</protein>
<evidence type="ECO:0000256" key="5">
    <source>
        <dbReference type="SAM" id="SignalP"/>
    </source>
</evidence>
<sequence>MKMHRCGSLLVCWLAIVMSVVSREAFAKLTYRDAMGGLSFPSSYSPGANWMPDSNGWSDKHYPVTQMGGFIPECWPGGSLKLTMTNDGPALQGSSLTVKTKTIFPRAMWVADDGQVRWARDLSSRGRLRVIARRRVAFALSDSPDCKQNNNNNWGPWPPDRNGNNSYPTYPDGMLMPQPREHYKQREFVYVWHTQGNYYQTMGGTDAGVELKTATMDVGTFQIRVLVYHEGSQAGRFCPLANVSGTYTITDEVQLSINVSQSGDRNPKDNVFLVGKEVKLKATPYDPTGYLRSSNVTYTWDFGDGTVKSVPGENGSDKEHVSPTDHTYATAGTFRVSVEVQAVIPTPCELLNATVLPDPAPQKFDSSEIQAVEELGETAFRDRQVSWALPTSVATTASPSLCQVVKRGRATTSVKVVQGIKKLQVVQTVKSTNSSSGLDILITCEGSIPTEVCTVIADELCLEIHRSSCVLFHLPYTSCALTLHQEFNTSGVYCVNITAYDDVGVSATSTNLLVAVQPESNSGYRQALGPALLAGGALPMVLVILAVYAYKRRQRRRSTTLPCKVRAYMAPSSAHFATQTDRVVSGKASAENNPLLDAYRLRLV</sequence>
<feature type="signal peptide" evidence="5">
    <location>
        <begin position="1"/>
        <end position="22"/>
    </location>
</feature>
<dbReference type="InterPro" id="IPR035986">
    <property type="entry name" value="PKD_dom_sf"/>
</dbReference>
<keyword evidence="2" id="KW-0325">Glycoprotein</keyword>
<evidence type="ECO:0000313" key="7">
    <source>
        <dbReference type="Proteomes" id="UP001318040"/>
    </source>
</evidence>
<keyword evidence="4" id="KW-1133">Transmembrane helix</keyword>
<keyword evidence="4" id="KW-0472">Membrane</keyword>
<dbReference type="SUPFAM" id="SSF49299">
    <property type="entry name" value="PKD domain"/>
    <property type="match status" value="1"/>
</dbReference>
<evidence type="ECO:0000259" key="6">
    <source>
        <dbReference type="PROSITE" id="PS50093"/>
    </source>
</evidence>
<keyword evidence="1 5" id="KW-0732">Signal</keyword>
<name>A0AAJ7SXR1_PETMA</name>
<comment type="similarity">
    <text evidence="3">Belongs to the PMEL/NMB family.</text>
</comment>
<reference evidence="8" key="1">
    <citation type="submission" date="2025-08" db="UniProtKB">
        <authorList>
            <consortium name="RefSeq"/>
        </authorList>
    </citation>
    <scope>IDENTIFICATION</scope>
    <source>
        <tissue evidence="8">Sperm</tissue>
    </source>
</reference>
<keyword evidence="4" id="KW-0812">Transmembrane</keyword>
<feature type="domain" description="PKD" evidence="6">
    <location>
        <begin position="294"/>
        <end position="340"/>
    </location>
</feature>
<dbReference type="InterPro" id="IPR013783">
    <property type="entry name" value="Ig-like_fold"/>
</dbReference>
<feature type="transmembrane region" description="Helical" evidence="4">
    <location>
        <begin position="527"/>
        <end position="550"/>
    </location>
</feature>
<dbReference type="PROSITE" id="PS50093">
    <property type="entry name" value="PKD"/>
    <property type="match status" value="1"/>
</dbReference>
<dbReference type="InterPro" id="IPR045219">
    <property type="entry name" value="PKAT"/>
</dbReference>
<dbReference type="Proteomes" id="UP001318040">
    <property type="component" value="Chromosome 10"/>
</dbReference>
<dbReference type="CDD" id="cd00146">
    <property type="entry name" value="PKD"/>
    <property type="match status" value="1"/>
</dbReference>
<dbReference type="InterPro" id="IPR000601">
    <property type="entry name" value="PKD_dom"/>
</dbReference>
<evidence type="ECO:0000256" key="1">
    <source>
        <dbReference type="ARBA" id="ARBA00022729"/>
    </source>
</evidence>
<dbReference type="Pfam" id="PF26141">
    <property type="entry name" value="PMEL_NMB_N"/>
    <property type="match status" value="1"/>
</dbReference>
<dbReference type="AlphaFoldDB" id="A0AAJ7SXR1"/>
<dbReference type="PANTHER" id="PTHR11861:SF8">
    <property type="entry name" value="PKD DOMAIN-CONTAINING PROTEIN"/>
    <property type="match status" value="1"/>
</dbReference>
<gene>
    <name evidence="8" type="primary">LOC116940912</name>
</gene>
<dbReference type="GeneID" id="116940912"/>
<evidence type="ECO:0000313" key="8">
    <source>
        <dbReference type="RefSeq" id="XP_032807179.1"/>
    </source>
</evidence>
<organism evidence="7 8">
    <name type="scientific">Petromyzon marinus</name>
    <name type="common">Sea lamprey</name>
    <dbReference type="NCBI Taxonomy" id="7757"/>
    <lineage>
        <taxon>Eukaryota</taxon>
        <taxon>Metazoa</taxon>
        <taxon>Chordata</taxon>
        <taxon>Craniata</taxon>
        <taxon>Vertebrata</taxon>
        <taxon>Cyclostomata</taxon>
        <taxon>Hyperoartia</taxon>
        <taxon>Petromyzontiformes</taxon>
        <taxon>Petromyzontidae</taxon>
        <taxon>Petromyzon</taxon>
    </lineage>
</organism>
<dbReference type="InterPro" id="IPR059017">
    <property type="entry name" value="PMEL_NMB_N"/>
</dbReference>
<keyword evidence="7" id="KW-1185">Reference proteome</keyword>
<dbReference type="Gene3D" id="2.60.40.10">
    <property type="entry name" value="Immunoglobulins"/>
    <property type="match status" value="1"/>
</dbReference>
<evidence type="ECO:0000256" key="4">
    <source>
        <dbReference type="SAM" id="Phobius"/>
    </source>
</evidence>
<dbReference type="Pfam" id="PF20433">
    <property type="entry name" value="PKAT_KLD"/>
    <property type="match status" value="1"/>
</dbReference>
<accession>A0AAJ7SXR1</accession>
<dbReference type="PANTHER" id="PTHR11861">
    <property type="entry name" value="MELANOCYTE PROTEIN PMEL 17-RELATED"/>
    <property type="match status" value="1"/>
</dbReference>
<dbReference type="Pfam" id="PF00801">
    <property type="entry name" value="PKD"/>
    <property type="match status" value="1"/>
</dbReference>
<feature type="chain" id="PRO_5042533054" evidence="5">
    <location>
        <begin position="23"/>
        <end position="604"/>
    </location>
</feature>
<evidence type="ECO:0000256" key="3">
    <source>
        <dbReference type="ARBA" id="ARBA00025776"/>
    </source>
</evidence>
<dbReference type="KEGG" id="pmrn:116940912"/>
<dbReference type="InterPro" id="IPR046846">
    <property type="entry name" value="PKAT_KLD"/>
</dbReference>
<evidence type="ECO:0000256" key="2">
    <source>
        <dbReference type="ARBA" id="ARBA00023180"/>
    </source>
</evidence>